<protein>
    <submittedName>
        <fullName evidence="2">Catechol 2,3-dioxygenase-like lactoylglutathione lyase family enzyme</fullName>
    </submittedName>
</protein>
<evidence type="ECO:0000313" key="3">
    <source>
        <dbReference type="Proteomes" id="UP001549313"/>
    </source>
</evidence>
<dbReference type="InterPro" id="IPR041581">
    <property type="entry name" value="Glyoxalase_6"/>
</dbReference>
<dbReference type="RefSeq" id="WP_354089758.1">
    <property type="nucleotide sequence ID" value="NZ_JBEPTF010000004.1"/>
</dbReference>
<dbReference type="Proteomes" id="UP001549313">
    <property type="component" value="Unassembled WGS sequence"/>
</dbReference>
<keyword evidence="3" id="KW-1185">Reference proteome</keyword>
<dbReference type="Pfam" id="PF18029">
    <property type="entry name" value="Glyoxalase_6"/>
    <property type="match status" value="1"/>
</dbReference>
<dbReference type="SUPFAM" id="SSF54593">
    <property type="entry name" value="Glyoxalase/Bleomycin resistance protein/Dihydroxybiphenyl dioxygenase"/>
    <property type="match status" value="1"/>
</dbReference>
<dbReference type="Gene3D" id="3.30.720.110">
    <property type="match status" value="1"/>
</dbReference>
<evidence type="ECO:0000313" key="2">
    <source>
        <dbReference type="EMBL" id="MET4684790.1"/>
    </source>
</evidence>
<name>A0ABV2REA8_9CAUL</name>
<gene>
    <name evidence="2" type="ORF">ABIE19_002739</name>
</gene>
<accession>A0ABV2REA8</accession>
<dbReference type="Gene3D" id="3.30.720.120">
    <property type="match status" value="1"/>
</dbReference>
<comment type="caution">
    <text evidence="2">The sequence shown here is derived from an EMBL/GenBank/DDBJ whole genome shotgun (WGS) entry which is preliminary data.</text>
</comment>
<organism evidence="2 3">
    <name type="scientific">Brevundimonas faecalis</name>
    <dbReference type="NCBI Taxonomy" id="947378"/>
    <lineage>
        <taxon>Bacteria</taxon>
        <taxon>Pseudomonadati</taxon>
        <taxon>Pseudomonadota</taxon>
        <taxon>Alphaproteobacteria</taxon>
        <taxon>Caulobacterales</taxon>
        <taxon>Caulobacteraceae</taxon>
        <taxon>Brevundimonas</taxon>
    </lineage>
</organism>
<sequence>MIDIDDISRANVSEADIPLSVADPDASARFYAGLLGRRPVRAGPDHAVFLLAPGRTLSLWRGRGATQVDLRMPAPAAVDELHIDWWDRGARILLPPMDMDCGHGFVAGDPDGNQLRVYAAA</sequence>
<dbReference type="InterPro" id="IPR037523">
    <property type="entry name" value="VOC_core"/>
</dbReference>
<proteinExistence type="predicted"/>
<reference evidence="2 3" key="1">
    <citation type="submission" date="2024-06" db="EMBL/GenBank/DDBJ databases">
        <title>Sorghum-associated microbial communities from plants grown in Nebraska, USA.</title>
        <authorList>
            <person name="Schachtman D."/>
        </authorList>
    </citation>
    <scope>NUCLEOTIDE SEQUENCE [LARGE SCALE GENOMIC DNA]</scope>
    <source>
        <strain evidence="2 3">2814</strain>
    </source>
</reference>
<evidence type="ECO:0000259" key="1">
    <source>
        <dbReference type="PROSITE" id="PS51819"/>
    </source>
</evidence>
<feature type="domain" description="VOC" evidence="1">
    <location>
        <begin position="13"/>
        <end position="120"/>
    </location>
</feature>
<dbReference type="PROSITE" id="PS51819">
    <property type="entry name" value="VOC"/>
    <property type="match status" value="1"/>
</dbReference>
<dbReference type="InterPro" id="IPR029068">
    <property type="entry name" value="Glyas_Bleomycin-R_OHBP_Dase"/>
</dbReference>
<dbReference type="EMBL" id="JBEPTF010000004">
    <property type="protein sequence ID" value="MET4684790.1"/>
    <property type="molecule type" value="Genomic_DNA"/>
</dbReference>